<proteinExistence type="predicted"/>
<dbReference type="EMBL" id="QEAP01000365">
    <property type="protein sequence ID" value="TPX68155.1"/>
    <property type="molecule type" value="Genomic_DNA"/>
</dbReference>
<keyword evidence="1" id="KW-0472">Membrane</keyword>
<dbReference type="InterPro" id="IPR037701">
    <property type="entry name" value="Pom152"/>
</dbReference>
<comment type="caution">
    <text evidence="7">The sequence shown here is derived from an EMBL/GenBank/DDBJ whole genome shotgun (WGS) entry which is preliminary data.</text>
</comment>
<keyword evidence="1" id="KW-1133">Transmembrane helix</keyword>
<feature type="domain" description="Nucleoporin POM152 N-terminal transmembrane" evidence="3">
    <location>
        <begin position="6"/>
        <end position="89"/>
    </location>
</feature>
<organism evidence="7 8">
    <name type="scientific">Chytriomyces confervae</name>
    <dbReference type="NCBI Taxonomy" id="246404"/>
    <lineage>
        <taxon>Eukaryota</taxon>
        <taxon>Fungi</taxon>
        <taxon>Fungi incertae sedis</taxon>
        <taxon>Chytridiomycota</taxon>
        <taxon>Chytridiomycota incertae sedis</taxon>
        <taxon>Chytridiomycetes</taxon>
        <taxon>Chytridiales</taxon>
        <taxon>Chytriomycetaceae</taxon>
        <taxon>Chytriomyces</taxon>
    </lineage>
</organism>
<dbReference type="GO" id="GO:0070762">
    <property type="term" value="C:nuclear pore transmembrane ring"/>
    <property type="evidence" value="ECO:0007669"/>
    <property type="project" value="TreeGrafter"/>
</dbReference>
<dbReference type="InterPro" id="IPR056540">
    <property type="entry name" value="TMD_POM152"/>
</dbReference>
<evidence type="ECO:0000259" key="6">
    <source>
        <dbReference type="Pfam" id="PF24527"/>
    </source>
</evidence>
<dbReference type="InterPro" id="IPR056543">
    <property type="entry name" value="Ig-like_POM152_9th"/>
</dbReference>
<feature type="domain" description="Nucleoporin POM152 immunoglobulin-like" evidence="2">
    <location>
        <begin position="538"/>
        <end position="639"/>
    </location>
</feature>
<evidence type="ECO:0000259" key="5">
    <source>
        <dbReference type="Pfam" id="PF24519"/>
    </source>
</evidence>
<dbReference type="Pfam" id="PF24312">
    <property type="entry name" value="Ig-like_POM152"/>
    <property type="match status" value="2"/>
</dbReference>
<dbReference type="Pfam" id="PF23664">
    <property type="entry name" value="Ig_Pom152"/>
    <property type="match status" value="2"/>
</dbReference>
<dbReference type="GO" id="GO:0006999">
    <property type="term" value="P:nuclear pore organization"/>
    <property type="evidence" value="ECO:0007669"/>
    <property type="project" value="TreeGrafter"/>
</dbReference>
<feature type="domain" description="Nucleoporin POM152 ninth Ig-like" evidence="6">
    <location>
        <begin position="1066"/>
        <end position="1128"/>
    </location>
</feature>
<dbReference type="InterPro" id="IPR056541">
    <property type="entry name" value="Ig-like_POM152"/>
</dbReference>
<dbReference type="GO" id="GO:0006606">
    <property type="term" value="P:protein import into nucleus"/>
    <property type="evidence" value="ECO:0007669"/>
    <property type="project" value="TreeGrafter"/>
</dbReference>
<dbReference type="Pfam" id="PF24097">
    <property type="entry name" value="TMD_POM152"/>
    <property type="match status" value="1"/>
</dbReference>
<keyword evidence="8" id="KW-1185">Reference proteome</keyword>
<evidence type="ECO:0000256" key="1">
    <source>
        <dbReference type="SAM" id="Phobius"/>
    </source>
</evidence>
<feature type="transmembrane region" description="Helical" evidence="1">
    <location>
        <begin position="70"/>
        <end position="95"/>
    </location>
</feature>
<dbReference type="Proteomes" id="UP000320333">
    <property type="component" value="Unassembled WGS sequence"/>
</dbReference>
<dbReference type="GO" id="GO:0017056">
    <property type="term" value="F:structural constituent of nuclear pore"/>
    <property type="evidence" value="ECO:0007669"/>
    <property type="project" value="InterPro"/>
</dbReference>
<dbReference type="Pfam" id="PF24527">
    <property type="entry name" value="Ig-like_Pom152_9"/>
    <property type="match status" value="1"/>
</dbReference>
<dbReference type="PANTHER" id="PTHR28206:SF1">
    <property type="entry name" value="NUCLEOPORIN POM152"/>
    <property type="match status" value="1"/>
</dbReference>
<evidence type="ECO:0000259" key="3">
    <source>
        <dbReference type="Pfam" id="PF24097"/>
    </source>
</evidence>
<accession>A0A507EXS0</accession>
<sequence length="1253" mass="135773">MQQLDGVAKRQIVAGVALCMLAVQMQQVSSLYNGGDPSAMTTFVLVWTAIDAGFLVALKAARVPRLCFSWVATAGLALLALLINVSIAAAVNVWLLPSQLPFSVSDSLSYPMNPSRKHGDVTADTQFDSTHIQGSHMVKVVPPTIAKMNPSASTFCMQSSLTAPLTIPVQIKGTPPYTIDYSLVMLDGAVKTFSNVSVAALPNAAEKRGLAVYPITVKSPGVYKLTGLRDSTGMQGKVIETITEVSLCPDAHWAISNPAKRTIDRCVDDSVDFRVTVKASAGPIQVFYSRKVGSEEVVVRLESDETSTVSSVDSQGVEVDIGNEDDTWFGDSSVESRIRERIRAIQPRTVTLQSTFKPETPGVFFFRLLHLVDSRNNTVIFPSADTASSSSPGNAAASGSHLGNVVRISDRNPDVFVVDSHPHPTIRFANSEAAKIRSPIPGSSASSEVSPNSASVAQLTILFEGDGTAPWNFNVAHAASIHDAEEGRFTREWKYTSDTSKFNLQASLPGVYLLQSVSDLYCGGGVVSPYQTVVHQTFPPTISISAESIEQSCVGTIGALVNVSLTGDAPFWIGYDEVYRGVRTGKTAVINKLRDTLQFKPSLPGTYLYEFQSVGDATYTEGVPIENVSITQIIHPQSEARFTNPQKLTRCIGDSATLPVTLNGSGPWLLTYEIIFENKKERISVDAKVNADGGVGKIDLVTPNFESAGSYVVDLIEITDANGCSWLLETPDVSIEVLAQRPSASFNCPRVISMLEGDSALLPVSLSGRQPFNIKYINKEVPSIVHELKNIHDRETIRVRSPGVFEIIEISDNVCAGVAKPIDCTVKTIPKPKLEIPAKEYTKTDSNNVLVRESVCQGVEDSLEINASGKAPFTVKYAIDTLDAEGKKSHVSIKKEQAAGRVGRIPLMTAEPNTYLYTFTEITDDNYRRPTDTQLKTLVAIKQTVLGRPNAAFVDGLERVFQCLGDNPEDANSAISVRLDGTPPFDLTLELKHENHPREVIRLTNITERIHRFRPPTLSATGRYAIQLVSLRDASGCDRVFEREDESSGISVAVSDVARIASLNPESICVGDVLSYTLQGTPPFTITYEFDGVQQEPVQIVDPLLTLYAAEPGTVSVTLVCNHMNCCTRPSNLVNVIHNLPSAIVDGGKDTEEDIREGDETVIGIDFLGEPPFSFTYARRDLSAVSGSGAKKARSAAAKAEESFTITNIETHHYDITTSQEGLFHVTAVYDKHCGFPRVLQAVGSSNAVLRKK</sequence>
<dbReference type="STRING" id="246404.A0A507EXS0"/>
<evidence type="ECO:0000259" key="4">
    <source>
        <dbReference type="Pfam" id="PF24312"/>
    </source>
</evidence>
<evidence type="ECO:0000313" key="8">
    <source>
        <dbReference type="Proteomes" id="UP000320333"/>
    </source>
</evidence>
<feature type="domain" description="Nucleoporin POM152 immunoglobulin-like" evidence="2">
    <location>
        <begin position="862"/>
        <end position="936"/>
    </location>
</feature>
<dbReference type="InterPro" id="IPR056544">
    <property type="entry name" value="Ig_POM152"/>
</dbReference>
<feature type="transmembrane region" description="Helical" evidence="1">
    <location>
        <begin position="38"/>
        <end position="58"/>
    </location>
</feature>
<dbReference type="OrthoDB" id="5529162at2759"/>
<dbReference type="AlphaFoldDB" id="A0A507EXS0"/>
<evidence type="ECO:0000259" key="2">
    <source>
        <dbReference type="Pfam" id="PF23664"/>
    </source>
</evidence>
<gene>
    <name evidence="7" type="ORF">CcCBS67573_g07267</name>
</gene>
<evidence type="ECO:0000313" key="7">
    <source>
        <dbReference type="EMBL" id="TPX68155.1"/>
    </source>
</evidence>
<dbReference type="InterPro" id="IPR056542">
    <property type="entry name" value="Ig-like_POM152_1st"/>
</dbReference>
<feature type="domain" description="Nucleoporin POM152 Ig-like" evidence="4">
    <location>
        <begin position="741"/>
        <end position="818"/>
    </location>
</feature>
<keyword evidence="1" id="KW-0812">Transmembrane</keyword>
<feature type="domain" description="Nucleoporin POM152 first Ig-like" evidence="5">
    <location>
        <begin position="146"/>
        <end position="238"/>
    </location>
</feature>
<reference evidence="7 8" key="1">
    <citation type="journal article" date="2019" name="Sci. Rep.">
        <title>Comparative genomics of chytrid fungi reveal insights into the obligate biotrophic and pathogenic lifestyle of Synchytrium endobioticum.</title>
        <authorList>
            <person name="van de Vossenberg B.T.L.H."/>
            <person name="Warris S."/>
            <person name="Nguyen H.D.T."/>
            <person name="van Gent-Pelzer M.P.E."/>
            <person name="Joly D.L."/>
            <person name="van de Geest H.C."/>
            <person name="Bonants P.J.M."/>
            <person name="Smith D.S."/>
            <person name="Levesque C.A."/>
            <person name="van der Lee T.A.J."/>
        </authorList>
    </citation>
    <scope>NUCLEOTIDE SEQUENCE [LARGE SCALE GENOMIC DNA]</scope>
    <source>
        <strain evidence="7 8">CBS 675.73</strain>
    </source>
</reference>
<dbReference type="PANTHER" id="PTHR28206">
    <property type="entry name" value="NUCLEOPORIN POM152"/>
    <property type="match status" value="1"/>
</dbReference>
<feature type="transmembrane region" description="Helical" evidence="1">
    <location>
        <begin position="12"/>
        <end position="32"/>
    </location>
</feature>
<name>A0A507EXS0_9FUNG</name>
<dbReference type="Pfam" id="PF24519">
    <property type="entry name" value="Ig-like_Pom152_1"/>
    <property type="match status" value="1"/>
</dbReference>
<protein>
    <submittedName>
        <fullName evidence="7">Uncharacterized protein</fullName>
    </submittedName>
</protein>
<feature type="domain" description="Nucleoporin POM152 Ig-like" evidence="4">
    <location>
        <begin position="455"/>
        <end position="530"/>
    </location>
</feature>